<keyword evidence="1" id="KW-0805">Transcription regulation</keyword>
<dbReference type="InterPro" id="IPR014710">
    <property type="entry name" value="RmlC-like_jellyroll"/>
</dbReference>
<dbReference type="InterPro" id="IPR036388">
    <property type="entry name" value="WH-like_DNA-bd_sf"/>
</dbReference>
<dbReference type="SUPFAM" id="SSF51206">
    <property type="entry name" value="cAMP-binding domain-like"/>
    <property type="match status" value="1"/>
</dbReference>
<sequence length="224" mass="24779">MISSDRLQGIATWASELSDEECERACRGIVEKTYAKGSYICHRGDRLDAWLGVVSGLVKVSTISNMGKAVTFAGVPSGGWFGEGTVLKDEARQYDLVALRDTRLAMMNGATFRWLFEHSVGFNRFLVRQLNERLGQFIALIGYDRMLDAPARVARCVAWLFNPVLYPSVGSFLEISQEELGLLCGLSRQVTNKSLKDLEAAGLVRIEHGGLAVVDLKRLGRYGE</sequence>
<keyword evidence="3" id="KW-0804">Transcription</keyword>
<gene>
    <name evidence="6" type="ORF">QNA08_08815</name>
</gene>
<dbReference type="PANTHER" id="PTHR24567:SF68">
    <property type="entry name" value="DNA-BINDING TRANSCRIPTIONAL DUAL REGULATOR CRP"/>
    <property type="match status" value="1"/>
</dbReference>
<evidence type="ECO:0000256" key="1">
    <source>
        <dbReference type="ARBA" id="ARBA00023015"/>
    </source>
</evidence>
<dbReference type="EMBL" id="JASJEV010000004">
    <property type="protein sequence ID" value="MDJ1158332.1"/>
    <property type="molecule type" value="Genomic_DNA"/>
</dbReference>
<comment type="caution">
    <text evidence="6">The sequence shown here is derived from an EMBL/GenBank/DDBJ whole genome shotgun (WGS) entry which is preliminary data.</text>
</comment>
<keyword evidence="7" id="KW-1185">Reference proteome</keyword>
<reference evidence="6 7" key="1">
    <citation type="submission" date="2023-05" db="EMBL/GenBank/DDBJ databases">
        <title>Chelatococcus sp. nov., a moderately thermophilic bacterium isolated from hot spring microbial mat.</title>
        <authorList>
            <person name="Hu C.-J."/>
            <person name="Li W.-J."/>
        </authorList>
    </citation>
    <scope>NUCLEOTIDE SEQUENCE [LARGE SCALE GENOMIC DNA]</scope>
    <source>
        <strain evidence="6 7">SYSU G07232</strain>
    </source>
</reference>
<dbReference type="InterPro" id="IPR018490">
    <property type="entry name" value="cNMP-bd_dom_sf"/>
</dbReference>
<dbReference type="PROSITE" id="PS51063">
    <property type="entry name" value="HTH_CRP_2"/>
    <property type="match status" value="1"/>
</dbReference>
<evidence type="ECO:0000259" key="5">
    <source>
        <dbReference type="PROSITE" id="PS51063"/>
    </source>
</evidence>
<dbReference type="PANTHER" id="PTHR24567">
    <property type="entry name" value="CRP FAMILY TRANSCRIPTIONAL REGULATORY PROTEIN"/>
    <property type="match status" value="1"/>
</dbReference>
<name>A0ABT7AH71_9HYPH</name>
<dbReference type="Pfam" id="PF13545">
    <property type="entry name" value="HTH_Crp_2"/>
    <property type="match status" value="1"/>
</dbReference>
<evidence type="ECO:0000256" key="3">
    <source>
        <dbReference type="ARBA" id="ARBA00023163"/>
    </source>
</evidence>
<dbReference type="CDD" id="cd00038">
    <property type="entry name" value="CAP_ED"/>
    <property type="match status" value="1"/>
</dbReference>
<evidence type="ECO:0000259" key="4">
    <source>
        <dbReference type="PROSITE" id="PS50042"/>
    </source>
</evidence>
<organism evidence="6 7">
    <name type="scientific">Chelatococcus albus</name>
    <dbReference type="NCBI Taxonomy" id="3047466"/>
    <lineage>
        <taxon>Bacteria</taxon>
        <taxon>Pseudomonadati</taxon>
        <taxon>Pseudomonadota</taxon>
        <taxon>Alphaproteobacteria</taxon>
        <taxon>Hyphomicrobiales</taxon>
        <taxon>Chelatococcaceae</taxon>
        <taxon>Chelatococcus</taxon>
    </lineage>
</organism>
<proteinExistence type="predicted"/>
<dbReference type="SUPFAM" id="SSF46785">
    <property type="entry name" value="Winged helix' DNA-binding domain"/>
    <property type="match status" value="1"/>
</dbReference>
<evidence type="ECO:0000313" key="7">
    <source>
        <dbReference type="Proteomes" id="UP001321492"/>
    </source>
</evidence>
<dbReference type="InterPro" id="IPR000595">
    <property type="entry name" value="cNMP-bd_dom"/>
</dbReference>
<dbReference type="Gene3D" id="2.60.120.10">
    <property type="entry name" value="Jelly Rolls"/>
    <property type="match status" value="1"/>
</dbReference>
<protein>
    <submittedName>
        <fullName evidence="6">Crp/Fnr family transcriptional regulator</fullName>
    </submittedName>
</protein>
<dbReference type="Gene3D" id="1.10.10.10">
    <property type="entry name" value="Winged helix-like DNA-binding domain superfamily/Winged helix DNA-binding domain"/>
    <property type="match status" value="1"/>
</dbReference>
<dbReference type="InterPro" id="IPR050397">
    <property type="entry name" value="Env_Response_Regulators"/>
</dbReference>
<dbReference type="RefSeq" id="WP_283740319.1">
    <property type="nucleotide sequence ID" value="NZ_JASJEV010000004.1"/>
</dbReference>
<dbReference type="SMART" id="SM00100">
    <property type="entry name" value="cNMP"/>
    <property type="match status" value="1"/>
</dbReference>
<dbReference type="Pfam" id="PF00027">
    <property type="entry name" value="cNMP_binding"/>
    <property type="match status" value="1"/>
</dbReference>
<dbReference type="PROSITE" id="PS50042">
    <property type="entry name" value="CNMP_BINDING_3"/>
    <property type="match status" value="1"/>
</dbReference>
<feature type="domain" description="Cyclic nucleotide-binding" evidence="4">
    <location>
        <begin position="13"/>
        <end position="133"/>
    </location>
</feature>
<feature type="domain" description="HTH crp-type" evidence="5">
    <location>
        <begin position="147"/>
        <end position="217"/>
    </location>
</feature>
<dbReference type="InterPro" id="IPR036390">
    <property type="entry name" value="WH_DNA-bd_sf"/>
</dbReference>
<keyword evidence="2" id="KW-0238">DNA-binding</keyword>
<evidence type="ECO:0000256" key="2">
    <source>
        <dbReference type="ARBA" id="ARBA00023125"/>
    </source>
</evidence>
<dbReference type="Proteomes" id="UP001321492">
    <property type="component" value="Unassembled WGS sequence"/>
</dbReference>
<dbReference type="InterPro" id="IPR012318">
    <property type="entry name" value="HTH_CRP"/>
</dbReference>
<evidence type="ECO:0000313" key="6">
    <source>
        <dbReference type="EMBL" id="MDJ1158332.1"/>
    </source>
</evidence>
<accession>A0ABT7AH71</accession>